<keyword evidence="2" id="KW-0548">Nucleotidyltransferase</keyword>
<dbReference type="GO" id="GO:0004519">
    <property type="term" value="F:endonuclease activity"/>
    <property type="evidence" value="ECO:0007669"/>
    <property type="project" value="UniProtKB-KW"/>
</dbReference>
<evidence type="ECO:0000256" key="3">
    <source>
        <dbReference type="ARBA" id="ARBA00022722"/>
    </source>
</evidence>
<dbReference type="Gene3D" id="3.30.70.270">
    <property type="match status" value="1"/>
</dbReference>
<evidence type="ECO:0000256" key="5">
    <source>
        <dbReference type="ARBA" id="ARBA00022801"/>
    </source>
</evidence>
<accession>A0ABD1KS78</accession>
<evidence type="ECO:0000256" key="2">
    <source>
        <dbReference type="ARBA" id="ARBA00022695"/>
    </source>
</evidence>
<dbReference type="SUPFAM" id="SSF56672">
    <property type="entry name" value="DNA/RNA polymerases"/>
    <property type="match status" value="1"/>
</dbReference>
<dbReference type="GO" id="GO:0016787">
    <property type="term" value="F:hydrolase activity"/>
    <property type="evidence" value="ECO:0007669"/>
    <property type="project" value="UniProtKB-KW"/>
</dbReference>
<protein>
    <recommendedName>
        <fullName evidence="7">Reverse transcriptase RNase H-like domain-containing protein</fullName>
    </recommendedName>
</protein>
<dbReference type="PANTHER" id="PTHR37984:SF5">
    <property type="entry name" value="PROTEIN NYNRIN-LIKE"/>
    <property type="match status" value="1"/>
</dbReference>
<evidence type="ECO:0000259" key="7">
    <source>
        <dbReference type="Pfam" id="PF17917"/>
    </source>
</evidence>
<organism evidence="8 9">
    <name type="scientific">Coilia grayii</name>
    <name type="common">Gray's grenadier anchovy</name>
    <dbReference type="NCBI Taxonomy" id="363190"/>
    <lineage>
        <taxon>Eukaryota</taxon>
        <taxon>Metazoa</taxon>
        <taxon>Chordata</taxon>
        <taxon>Craniata</taxon>
        <taxon>Vertebrata</taxon>
        <taxon>Euteleostomi</taxon>
        <taxon>Actinopterygii</taxon>
        <taxon>Neopterygii</taxon>
        <taxon>Teleostei</taxon>
        <taxon>Clupei</taxon>
        <taxon>Clupeiformes</taxon>
        <taxon>Clupeoidei</taxon>
        <taxon>Engraulidae</taxon>
        <taxon>Coilinae</taxon>
        <taxon>Coilia</taxon>
    </lineage>
</organism>
<keyword evidence="6" id="KW-0695">RNA-directed DNA polymerase</keyword>
<keyword evidence="5" id="KW-0378">Hydrolase</keyword>
<evidence type="ECO:0000256" key="6">
    <source>
        <dbReference type="ARBA" id="ARBA00022918"/>
    </source>
</evidence>
<evidence type="ECO:0000313" key="9">
    <source>
        <dbReference type="Proteomes" id="UP001591681"/>
    </source>
</evidence>
<evidence type="ECO:0000256" key="4">
    <source>
        <dbReference type="ARBA" id="ARBA00022759"/>
    </source>
</evidence>
<dbReference type="InterPro" id="IPR043128">
    <property type="entry name" value="Rev_trsase/Diguanyl_cyclase"/>
</dbReference>
<evidence type="ECO:0000256" key="1">
    <source>
        <dbReference type="ARBA" id="ARBA00022679"/>
    </source>
</evidence>
<dbReference type="InterPro" id="IPR043502">
    <property type="entry name" value="DNA/RNA_pol_sf"/>
</dbReference>
<feature type="domain" description="Reverse transcriptase RNase H-like" evidence="7">
    <location>
        <begin position="49"/>
        <end position="140"/>
    </location>
</feature>
<dbReference type="EMBL" id="JBHFQA010000003">
    <property type="protein sequence ID" value="KAL2102029.1"/>
    <property type="molecule type" value="Genomic_DNA"/>
</dbReference>
<dbReference type="CDD" id="cd09274">
    <property type="entry name" value="RNase_HI_RT_Ty3"/>
    <property type="match status" value="1"/>
</dbReference>
<gene>
    <name evidence="8" type="ORF">ACEWY4_003790</name>
</gene>
<dbReference type="Pfam" id="PF17917">
    <property type="entry name" value="RT_RNaseH"/>
    <property type="match status" value="1"/>
</dbReference>
<sequence>MTHLEQVFTKLKEHGLKLQPAKCRLFQHSVQYLGHVAALLEAPILAYADFTLPFRLYTDASLHGLGAVLAEVQDGKENDQNYSAFKLELLALKWSVTEKFKDYLWGATFQVFTDHRPFLHLKTAKLGAVEQRCAAQLANFDLFLNHKPGVEHQNVDALSCLPCATAARRVEAWGPADQETWAEHQGQDRELAKIRQWRQTGSSPTGSEWQTLQPSGRQLLGEWERLQVRDGVLIRLNLSQWGHVGGSAIVVPTGQREAVWQQYHMALGHAKGSRMLSALRERFLDWHGPG</sequence>
<dbReference type="GO" id="GO:0003964">
    <property type="term" value="F:RNA-directed DNA polymerase activity"/>
    <property type="evidence" value="ECO:0007669"/>
    <property type="project" value="UniProtKB-KW"/>
</dbReference>
<keyword evidence="3" id="KW-0540">Nuclease</keyword>
<name>A0ABD1KS78_9TELE</name>
<dbReference type="InterPro" id="IPR041373">
    <property type="entry name" value="RT_RNaseH"/>
</dbReference>
<dbReference type="AlphaFoldDB" id="A0ABD1KS78"/>
<evidence type="ECO:0000313" key="8">
    <source>
        <dbReference type="EMBL" id="KAL2102029.1"/>
    </source>
</evidence>
<proteinExistence type="predicted"/>
<comment type="caution">
    <text evidence="8">The sequence shown here is derived from an EMBL/GenBank/DDBJ whole genome shotgun (WGS) entry which is preliminary data.</text>
</comment>
<dbReference type="Proteomes" id="UP001591681">
    <property type="component" value="Unassembled WGS sequence"/>
</dbReference>
<keyword evidence="9" id="KW-1185">Reference proteome</keyword>
<keyword evidence="4" id="KW-0255">Endonuclease</keyword>
<dbReference type="InterPro" id="IPR050951">
    <property type="entry name" value="Retrovirus_Pol_polyprotein"/>
</dbReference>
<keyword evidence="1" id="KW-0808">Transferase</keyword>
<dbReference type="PANTHER" id="PTHR37984">
    <property type="entry name" value="PROTEIN CBG26694"/>
    <property type="match status" value="1"/>
</dbReference>
<reference evidence="8 9" key="1">
    <citation type="submission" date="2024-09" db="EMBL/GenBank/DDBJ databases">
        <title>A chromosome-level genome assembly of Gray's grenadier anchovy, Coilia grayii.</title>
        <authorList>
            <person name="Fu Z."/>
        </authorList>
    </citation>
    <scope>NUCLEOTIDE SEQUENCE [LARGE SCALE GENOMIC DNA]</scope>
    <source>
        <strain evidence="8">G4</strain>
        <tissue evidence="8">Muscle</tissue>
    </source>
</reference>